<dbReference type="InterPro" id="IPR036237">
    <property type="entry name" value="Xyl_isomerase-like_sf"/>
</dbReference>
<dbReference type="AlphaFoldDB" id="A0A9P4MLA6"/>
<dbReference type="SUPFAM" id="SSF51658">
    <property type="entry name" value="Xylose isomerase-like"/>
    <property type="match status" value="1"/>
</dbReference>
<dbReference type="Proteomes" id="UP000799439">
    <property type="component" value="Unassembled WGS sequence"/>
</dbReference>
<dbReference type="PANTHER" id="PTHR12110">
    <property type="entry name" value="HYDROXYPYRUVATE ISOMERASE"/>
    <property type="match status" value="1"/>
</dbReference>
<dbReference type="GO" id="GO:0016853">
    <property type="term" value="F:isomerase activity"/>
    <property type="evidence" value="ECO:0007669"/>
    <property type="project" value="UniProtKB-KW"/>
</dbReference>
<dbReference type="OrthoDB" id="5360893at2759"/>
<organism evidence="3 4">
    <name type="scientific">Myriangium duriaei CBS 260.36</name>
    <dbReference type="NCBI Taxonomy" id="1168546"/>
    <lineage>
        <taxon>Eukaryota</taxon>
        <taxon>Fungi</taxon>
        <taxon>Dikarya</taxon>
        <taxon>Ascomycota</taxon>
        <taxon>Pezizomycotina</taxon>
        <taxon>Dothideomycetes</taxon>
        <taxon>Dothideomycetidae</taxon>
        <taxon>Myriangiales</taxon>
        <taxon>Myriangiaceae</taxon>
        <taxon>Myriangium</taxon>
    </lineage>
</organism>
<keyword evidence="3" id="KW-0413">Isomerase</keyword>
<protein>
    <submittedName>
        <fullName evidence="3">Sugar phosphate isomerase</fullName>
    </submittedName>
</protein>
<feature type="domain" description="Xylose isomerase-like TIM barrel" evidence="2">
    <location>
        <begin position="24"/>
        <end position="324"/>
    </location>
</feature>
<evidence type="ECO:0000313" key="4">
    <source>
        <dbReference type="Proteomes" id="UP000799439"/>
    </source>
</evidence>
<gene>
    <name evidence="3" type="ORF">K461DRAFT_325680</name>
</gene>
<accession>A0A9P4MLA6</accession>
<sequence length="371" mass="41939">MQCLPGISSMSLGRAWVHDMQNKLEEAAKHGFSGVEIFYEDLEYLADSSPAGRSQPGLKSAAAAVRSMCDRLNLFIINIQPFSQYEGLRDRSKHDARIEELKFWFEVADILKTDIISIPANFLPESEITGELNVIVSDLQKAADLGAARNPPIRFNYENLCWSTYIDTWEKCWEVVRKVDRDNFGICLDTFNIAGRVYADPTSPSSRTENASIDTAASIQRLVKMIDVRKVFFIQVVDAERLTEPLTKDHPYYVEGQPARMSWSRNCRLFYGEDERGGYLPIKELVKAIINNLEFRGWVSMELFNRSMADADPSVPSEHARRGMAAWAKIKRDTQLSAPTGPAKNIPHGHHSFFMPSASTTNTPRKSLKHS</sequence>
<comment type="caution">
    <text evidence="3">The sequence shown here is derived from an EMBL/GenBank/DDBJ whole genome shotgun (WGS) entry which is preliminary data.</text>
</comment>
<feature type="region of interest" description="Disordered" evidence="1">
    <location>
        <begin position="346"/>
        <end position="371"/>
    </location>
</feature>
<name>A0A9P4MLA6_9PEZI</name>
<dbReference type="InterPro" id="IPR013022">
    <property type="entry name" value="Xyl_isomerase-like_TIM-brl"/>
</dbReference>
<evidence type="ECO:0000259" key="2">
    <source>
        <dbReference type="Pfam" id="PF01261"/>
    </source>
</evidence>
<evidence type="ECO:0000313" key="3">
    <source>
        <dbReference type="EMBL" id="KAF2157167.1"/>
    </source>
</evidence>
<dbReference type="Pfam" id="PF01261">
    <property type="entry name" value="AP_endonuc_2"/>
    <property type="match status" value="1"/>
</dbReference>
<keyword evidence="4" id="KW-1185">Reference proteome</keyword>
<dbReference type="PANTHER" id="PTHR12110:SF21">
    <property type="entry name" value="XYLOSE ISOMERASE-LIKE TIM BARREL DOMAIN-CONTAINING PROTEIN"/>
    <property type="match status" value="1"/>
</dbReference>
<reference evidence="3" key="1">
    <citation type="journal article" date="2020" name="Stud. Mycol.">
        <title>101 Dothideomycetes genomes: a test case for predicting lifestyles and emergence of pathogens.</title>
        <authorList>
            <person name="Haridas S."/>
            <person name="Albert R."/>
            <person name="Binder M."/>
            <person name="Bloem J."/>
            <person name="Labutti K."/>
            <person name="Salamov A."/>
            <person name="Andreopoulos B."/>
            <person name="Baker S."/>
            <person name="Barry K."/>
            <person name="Bills G."/>
            <person name="Bluhm B."/>
            <person name="Cannon C."/>
            <person name="Castanera R."/>
            <person name="Culley D."/>
            <person name="Daum C."/>
            <person name="Ezra D."/>
            <person name="Gonzalez J."/>
            <person name="Henrissat B."/>
            <person name="Kuo A."/>
            <person name="Liang C."/>
            <person name="Lipzen A."/>
            <person name="Lutzoni F."/>
            <person name="Magnuson J."/>
            <person name="Mondo S."/>
            <person name="Nolan M."/>
            <person name="Ohm R."/>
            <person name="Pangilinan J."/>
            <person name="Park H.-J."/>
            <person name="Ramirez L."/>
            <person name="Alfaro M."/>
            <person name="Sun H."/>
            <person name="Tritt A."/>
            <person name="Yoshinaga Y."/>
            <person name="Zwiers L.-H."/>
            <person name="Turgeon B."/>
            <person name="Goodwin S."/>
            <person name="Spatafora J."/>
            <person name="Crous P."/>
            <person name="Grigoriev I."/>
        </authorList>
    </citation>
    <scope>NUCLEOTIDE SEQUENCE</scope>
    <source>
        <strain evidence="3">CBS 260.36</strain>
    </source>
</reference>
<evidence type="ECO:0000256" key="1">
    <source>
        <dbReference type="SAM" id="MobiDB-lite"/>
    </source>
</evidence>
<dbReference type="Gene3D" id="3.20.20.150">
    <property type="entry name" value="Divalent-metal-dependent TIM barrel enzymes"/>
    <property type="match status" value="1"/>
</dbReference>
<dbReference type="EMBL" id="ML996081">
    <property type="protein sequence ID" value="KAF2157167.1"/>
    <property type="molecule type" value="Genomic_DNA"/>
</dbReference>
<proteinExistence type="predicted"/>
<dbReference type="InterPro" id="IPR050312">
    <property type="entry name" value="IolE/XylAMocC-like"/>
</dbReference>